<dbReference type="Proteomes" id="UP001359469">
    <property type="component" value="Unassembled WGS sequence"/>
</dbReference>
<dbReference type="EMBL" id="JBBBOO010000015">
    <property type="protein sequence ID" value="MEI7065493.1"/>
    <property type="molecule type" value="Genomic_DNA"/>
</dbReference>
<organism evidence="1 2">
    <name type="scientific">Dickeya chrysanthemi</name>
    <name type="common">Pectobacterium chrysanthemi</name>
    <name type="synonym">Erwinia chrysanthemi</name>
    <dbReference type="NCBI Taxonomy" id="556"/>
    <lineage>
        <taxon>Bacteria</taxon>
        <taxon>Pseudomonadati</taxon>
        <taxon>Pseudomonadota</taxon>
        <taxon>Gammaproteobacteria</taxon>
        <taxon>Enterobacterales</taxon>
        <taxon>Pectobacteriaceae</taxon>
        <taxon>Dickeya</taxon>
    </lineage>
</organism>
<proteinExistence type="predicted"/>
<comment type="caution">
    <text evidence="1">The sequence shown here is derived from an EMBL/GenBank/DDBJ whole genome shotgun (WGS) entry which is preliminary data.</text>
</comment>
<evidence type="ECO:0000313" key="2">
    <source>
        <dbReference type="Proteomes" id="UP001359469"/>
    </source>
</evidence>
<name>A0ABU8JQX1_DICCH</name>
<sequence>MFIAPLPTAIISSIISFTPGILDLFSEKNDITDQPYEKEKIKYQEAKELFEHIQRLSLSPSKAKSAGYRFQPGHPLIGKAYRRHPLADYDEKNKANLYIPSDCYNQILLEERESEMIKLLVHLGATKITITKKFECENAESSELQAGIHSNIPAGASASYSERQKTNLNSMDTREFTLSGKTWTPESKVDRSQFFWLEYEPSWNAVVYAREIGGCLTASLELKESTSFSMDKNIEANIKAKMLELATHANFEKSDTTDDIYYINAVFSSAISEVA</sequence>
<dbReference type="RefSeq" id="WP_226052165.1">
    <property type="nucleotide sequence ID" value="NZ_CP161827.1"/>
</dbReference>
<protein>
    <submittedName>
        <fullName evidence="1">Uncharacterized protein</fullName>
    </submittedName>
</protein>
<evidence type="ECO:0000313" key="1">
    <source>
        <dbReference type="EMBL" id="MEI7065493.1"/>
    </source>
</evidence>
<gene>
    <name evidence="1" type="ORF">WCU84_17820</name>
</gene>
<accession>A0ABU8JQX1</accession>
<keyword evidence="2" id="KW-1185">Reference proteome</keyword>
<reference evidence="1 2" key="1">
    <citation type="submission" date="2024-03" db="EMBL/GenBank/DDBJ databases">
        <title>Analysis of soft rot Pectobacteriaceae population diversity in US potato growing regions between 2016 and 2022.</title>
        <authorList>
            <person name="Ma X."/>
            <person name="Zhang X."/>
            <person name="Stodghill P."/>
            <person name="Rioux R."/>
            <person name="Babler B."/>
            <person name="Shrestha S."/>
            <person name="Babler B."/>
            <person name="Rivedal H."/>
            <person name="Frost K."/>
            <person name="Hao J."/>
            <person name="Secor G."/>
            <person name="Swingle B."/>
        </authorList>
    </citation>
    <scope>NUCLEOTIDE SEQUENCE [LARGE SCALE GENOMIC DNA]</scope>
    <source>
        <strain evidence="1 2">SR64</strain>
    </source>
</reference>